<dbReference type="Proteomes" id="UP000191905">
    <property type="component" value="Unassembled WGS sequence"/>
</dbReference>
<reference evidence="1 2" key="1">
    <citation type="journal article" date="2016" name="Int. J. Syst. Evol. Microbiol.">
        <title>Pseudaminobacter manganicus sp. nov., isolated from sludge of a manganese mine.</title>
        <authorList>
            <person name="Li J."/>
            <person name="Huang J."/>
            <person name="Liao S."/>
            <person name="Wang G."/>
        </authorList>
    </citation>
    <scope>NUCLEOTIDE SEQUENCE [LARGE SCALE GENOMIC DNA]</scope>
    <source>
        <strain evidence="1 2">JH-7</strain>
    </source>
</reference>
<organism evidence="1 2">
    <name type="scientific">Manganibacter manganicus</name>
    <dbReference type="NCBI Taxonomy" id="1873176"/>
    <lineage>
        <taxon>Bacteria</taxon>
        <taxon>Pseudomonadati</taxon>
        <taxon>Pseudomonadota</taxon>
        <taxon>Alphaproteobacteria</taxon>
        <taxon>Hyphomicrobiales</taxon>
        <taxon>Phyllobacteriaceae</taxon>
        <taxon>Manganibacter</taxon>
    </lineage>
</organism>
<proteinExistence type="predicted"/>
<dbReference type="STRING" id="1873176.BFN67_04765"/>
<name>A0A1V8RP10_9HYPH</name>
<sequence>MQNVIADYMRADSPVPGHSAEWYFFRSYVGAALWSSNDESDENGGEPMDSNYDISDLSPDCLESMLKDCAAFYAANLETIHAECEDFEGAARAAGWTRNWHNGYFVAPIGSEVRIAEFESWQELCEANDIEPLSKSPPLANDFEGSIAAREAAMAGHDFWLTRCRHGAGFWDGDWPEPAATILDNAAKAFGNADLYIGDGGKVCLS</sequence>
<dbReference type="OrthoDB" id="5198117at2"/>
<comment type="caution">
    <text evidence="1">The sequence shown here is derived from an EMBL/GenBank/DDBJ whole genome shotgun (WGS) entry which is preliminary data.</text>
</comment>
<dbReference type="AlphaFoldDB" id="A0A1V8RP10"/>
<gene>
    <name evidence="1" type="ORF">BFN67_04765</name>
</gene>
<dbReference type="EMBL" id="MDET01000023">
    <property type="protein sequence ID" value="OQM74930.1"/>
    <property type="molecule type" value="Genomic_DNA"/>
</dbReference>
<evidence type="ECO:0000313" key="2">
    <source>
        <dbReference type="Proteomes" id="UP000191905"/>
    </source>
</evidence>
<dbReference type="RefSeq" id="WP_080920468.1">
    <property type="nucleotide sequence ID" value="NZ_MDET01000023.1"/>
</dbReference>
<accession>A0A1V8RP10</accession>
<evidence type="ECO:0000313" key="1">
    <source>
        <dbReference type="EMBL" id="OQM74930.1"/>
    </source>
</evidence>
<protein>
    <submittedName>
        <fullName evidence="1">Uncharacterized protein</fullName>
    </submittedName>
</protein>
<keyword evidence="2" id="KW-1185">Reference proteome</keyword>